<feature type="coiled-coil region" evidence="1">
    <location>
        <begin position="13"/>
        <end position="40"/>
    </location>
</feature>
<dbReference type="AlphaFoldDB" id="A0A6J5DDV8"/>
<dbReference type="RefSeq" id="WP_175226085.1">
    <property type="nucleotide sequence ID" value="NZ_CADIKH010000007.1"/>
</dbReference>
<dbReference type="EMBL" id="CADIKH010000007">
    <property type="protein sequence ID" value="CAB3752470.1"/>
    <property type="molecule type" value="Genomic_DNA"/>
</dbReference>
<protein>
    <submittedName>
        <fullName evidence="2">Uncharacterized protein</fullName>
    </submittedName>
</protein>
<name>A0A6J5DDV8_9BURK</name>
<accession>A0A6J5DDV8</accession>
<dbReference type="Proteomes" id="UP000494363">
    <property type="component" value="Unassembled WGS sequence"/>
</dbReference>
<evidence type="ECO:0000256" key="1">
    <source>
        <dbReference type="SAM" id="Coils"/>
    </source>
</evidence>
<gene>
    <name evidence="2" type="ORF">LMG29542_01765</name>
</gene>
<keyword evidence="3" id="KW-1185">Reference proteome</keyword>
<sequence>MKQKFSFSSDAEMQALVQSIAEAQQALAEIREQIPELFSEERLAEQLRRANIAIAQQIEARKQKRRAWGGTLIRTFWLCLRSFGSVGISNEFPAPSGVRLEARSKAAVVELGRS</sequence>
<proteinExistence type="predicted"/>
<organism evidence="2 3">
    <name type="scientific">Paraburkholderia humisilvae</name>
    <dbReference type="NCBI Taxonomy" id="627669"/>
    <lineage>
        <taxon>Bacteria</taxon>
        <taxon>Pseudomonadati</taxon>
        <taxon>Pseudomonadota</taxon>
        <taxon>Betaproteobacteria</taxon>
        <taxon>Burkholderiales</taxon>
        <taxon>Burkholderiaceae</taxon>
        <taxon>Paraburkholderia</taxon>
    </lineage>
</organism>
<evidence type="ECO:0000313" key="3">
    <source>
        <dbReference type="Proteomes" id="UP000494363"/>
    </source>
</evidence>
<keyword evidence="1" id="KW-0175">Coiled coil</keyword>
<evidence type="ECO:0000313" key="2">
    <source>
        <dbReference type="EMBL" id="CAB3752470.1"/>
    </source>
</evidence>
<reference evidence="2 3" key="1">
    <citation type="submission" date="2020-04" db="EMBL/GenBank/DDBJ databases">
        <authorList>
            <person name="De Canck E."/>
        </authorList>
    </citation>
    <scope>NUCLEOTIDE SEQUENCE [LARGE SCALE GENOMIC DNA]</scope>
    <source>
        <strain evidence="2 3">LMG 29542</strain>
    </source>
</reference>